<dbReference type="Proteomes" id="UP000198211">
    <property type="component" value="Unassembled WGS sequence"/>
</dbReference>
<proteinExistence type="predicted"/>
<dbReference type="OrthoDB" id="10567103at2759"/>
<dbReference type="AlphaFoldDB" id="A0A225V421"/>
<evidence type="ECO:0000313" key="2">
    <source>
        <dbReference type="Proteomes" id="UP000198211"/>
    </source>
</evidence>
<protein>
    <submittedName>
        <fullName evidence="1">Uncharacterized protein</fullName>
    </submittedName>
</protein>
<organism evidence="1 2">
    <name type="scientific">Phytophthora megakarya</name>
    <dbReference type="NCBI Taxonomy" id="4795"/>
    <lineage>
        <taxon>Eukaryota</taxon>
        <taxon>Sar</taxon>
        <taxon>Stramenopiles</taxon>
        <taxon>Oomycota</taxon>
        <taxon>Peronosporomycetes</taxon>
        <taxon>Peronosporales</taxon>
        <taxon>Peronosporaceae</taxon>
        <taxon>Phytophthora</taxon>
    </lineage>
</organism>
<comment type="caution">
    <text evidence="1">The sequence shown here is derived from an EMBL/GenBank/DDBJ whole genome shotgun (WGS) entry which is preliminary data.</text>
</comment>
<name>A0A225V421_9STRA</name>
<reference evidence="2" key="1">
    <citation type="submission" date="2017-03" db="EMBL/GenBank/DDBJ databases">
        <title>Phytopthora megakarya and P. palmivora, two closely related causual agents of cacao black pod achieved similar genome size and gene model numbers by different mechanisms.</title>
        <authorList>
            <person name="Ali S."/>
            <person name="Shao J."/>
            <person name="Larry D.J."/>
            <person name="Kronmiller B."/>
            <person name="Shen D."/>
            <person name="Strem M.D."/>
            <person name="Melnick R.L."/>
            <person name="Guiltinan M.J."/>
            <person name="Tyler B.M."/>
            <person name="Meinhardt L.W."/>
            <person name="Bailey B.A."/>
        </authorList>
    </citation>
    <scope>NUCLEOTIDE SEQUENCE [LARGE SCALE GENOMIC DNA]</scope>
    <source>
        <strain evidence="2">zdho120</strain>
    </source>
</reference>
<dbReference type="EMBL" id="NBNE01007928">
    <property type="protein sequence ID" value="OWZ00062.1"/>
    <property type="molecule type" value="Genomic_DNA"/>
</dbReference>
<keyword evidence="2" id="KW-1185">Reference proteome</keyword>
<gene>
    <name evidence="1" type="ORF">PHMEG_00028829</name>
</gene>
<evidence type="ECO:0000313" key="1">
    <source>
        <dbReference type="EMBL" id="OWZ00062.1"/>
    </source>
</evidence>
<sequence length="180" mass="20660">MALCRVYNMAHVYIMAPQTMPRQKHPLWKEFDITVPKDPPRKPLPDVRCRHCSTQLQNVQPGRALLSHIVICERITEQQRAQWRRFQKKEKEEAAAAQRLERTTESDVEANIAAMFYAANLSFRAIENPAIRAALLQGRPDGLRLPSRRALAGSMLDQAYEAELAEVISVQKEQKHFVSE</sequence>
<accession>A0A225V421</accession>